<gene>
    <name evidence="2" type="ORF">GM661_12420</name>
</gene>
<dbReference type="Proteomes" id="UP000665020">
    <property type="component" value="Chromosome"/>
</dbReference>
<evidence type="ECO:0008006" key="4">
    <source>
        <dbReference type="Google" id="ProtNLM"/>
    </source>
</evidence>
<dbReference type="RefSeq" id="WP_230867115.1">
    <property type="nucleotide sequence ID" value="NZ_CP046640.1"/>
</dbReference>
<keyword evidence="3" id="KW-1185">Reference proteome</keyword>
<feature type="transmembrane region" description="Helical" evidence="1">
    <location>
        <begin position="7"/>
        <end position="31"/>
    </location>
</feature>
<sequence>MGLSRERVILIINIIVFLLVIPVFSTIASAIENKEIADFVTEVYQVYMAKDFDAVYKYLHPDIKGIMSDEDYINFQEETSNKHKMSISQVRVKGVKSLDKIPGEFEEYLSKTDEQDYYSVSISYLLSYYLGKEREREVEKDVYLCLEGDNLYFLWDPAAIE</sequence>
<evidence type="ECO:0000313" key="2">
    <source>
        <dbReference type="EMBL" id="QTL98713.1"/>
    </source>
</evidence>
<accession>A0A8A7KA85</accession>
<name>A0A8A7KA85_9FIRM</name>
<dbReference type="AlphaFoldDB" id="A0A8A7KA85"/>
<organism evidence="2 3">
    <name type="scientific">Iocasia fonsfrigidae</name>
    <dbReference type="NCBI Taxonomy" id="2682810"/>
    <lineage>
        <taxon>Bacteria</taxon>
        <taxon>Bacillati</taxon>
        <taxon>Bacillota</taxon>
        <taxon>Clostridia</taxon>
        <taxon>Halanaerobiales</taxon>
        <taxon>Halanaerobiaceae</taxon>
        <taxon>Iocasia</taxon>
    </lineage>
</organism>
<evidence type="ECO:0000256" key="1">
    <source>
        <dbReference type="SAM" id="Phobius"/>
    </source>
</evidence>
<protein>
    <recommendedName>
        <fullName evidence="4">DUF4829 domain-containing protein</fullName>
    </recommendedName>
</protein>
<reference evidence="2" key="1">
    <citation type="submission" date="2019-12" db="EMBL/GenBank/DDBJ databases">
        <authorList>
            <person name="zhang j."/>
            <person name="sun C.M."/>
        </authorList>
    </citation>
    <scope>NUCLEOTIDE SEQUENCE</scope>
    <source>
        <strain evidence="2">NS-1</strain>
    </source>
</reference>
<dbReference type="EMBL" id="CP046640">
    <property type="protein sequence ID" value="QTL98713.1"/>
    <property type="molecule type" value="Genomic_DNA"/>
</dbReference>
<keyword evidence="1" id="KW-0472">Membrane</keyword>
<keyword evidence="1" id="KW-0812">Transmembrane</keyword>
<proteinExistence type="predicted"/>
<evidence type="ECO:0000313" key="3">
    <source>
        <dbReference type="Proteomes" id="UP000665020"/>
    </source>
</evidence>
<dbReference type="KEGG" id="ifn:GM661_12420"/>
<keyword evidence="1" id="KW-1133">Transmembrane helix</keyword>